<dbReference type="OrthoDB" id="203724at2759"/>
<dbReference type="RefSeq" id="XP_025347851.1">
    <property type="nucleotide sequence ID" value="XM_025494948.1"/>
</dbReference>
<feature type="compositionally biased region" description="Polar residues" evidence="1">
    <location>
        <begin position="1311"/>
        <end position="1325"/>
    </location>
</feature>
<keyword evidence="4" id="KW-1185">Reference proteome</keyword>
<dbReference type="Pfam" id="PF12739">
    <property type="entry name" value="TRAPPC-Trs85"/>
    <property type="match status" value="1"/>
</dbReference>
<feature type="domain" description="TPPC8 first Ig-like" evidence="2">
    <location>
        <begin position="767"/>
        <end position="904"/>
    </location>
</feature>
<dbReference type="PANTHER" id="PTHR12975">
    <property type="entry name" value="TRANSPORT PROTEIN TRAPP"/>
    <property type="match status" value="1"/>
</dbReference>
<dbReference type="GeneID" id="37016682"/>
<feature type="region of interest" description="Disordered" evidence="1">
    <location>
        <begin position="1311"/>
        <end position="1330"/>
    </location>
</feature>
<evidence type="ECO:0000313" key="4">
    <source>
        <dbReference type="Proteomes" id="UP000245942"/>
    </source>
</evidence>
<protein>
    <recommendedName>
        <fullName evidence="2">TPPC8 first Ig-like domain-containing protein</fullName>
    </recommendedName>
</protein>
<dbReference type="InterPro" id="IPR024420">
    <property type="entry name" value="TRAPP_III_complex_Trs85"/>
</dbReference>
<organism evidence="3 4">
    <name type="scientific">Pseudomicrostroma glucosiphilum</name>
    <dbReference type="NCBI Taxonomy" id="1684307"/>
    <lineage>
        <taxon>Eukaryota</taxon>
        <taxon>Fungi</taxon>
        <taxon>Dikarya</taxon>
        <taxon>Basidiomycota</taxon>
        <taxon>Ustilaginomycotina</taxon>
        <taxon>Exobasidiomycetes</taxon>
        <taxon>Microstromatales</taxon>
        <taxon>Microstromatales incertae sedis</taxon>
        <taxon>Pseudomicrostroma</taxon>
    </lineage>
</organism>
<feature type="region of interest" description="Disordered" evidence="1">
    <location>
        <begin position="595"/>
        <end position="621"/>
    </location>
</feature>
<name>A0A316U894_9BASI</name>
<feature type="compositionally biased region" description="Basic and acidic residues" evidence="1">
    <location>
        <begin position="600"/>
        <end position="619"/>
    </location>
</feature>
<dbReference type="Pfam" id="PF24545">
    <property type="entry name" value="Ig_TPPC8_1st"/>
    <property type="match status" value="1"/>
</dbReference>
<accession>A0A316U894</accession>
<dbReference type="Proteomes" id="UP000245942">
    <property type="component" value="Unassembled WGS sequence"/>
</dbReference>
<evidence type="ECO:0000259" key="2">
    <source>
        <dbReference type="Pfam" id="PF24545"/>
    </source>
</evidence>
<sequence>MDGLPSSSKFPLSSPRRKENASQAFDIVHRALSPRIAVLSSPDVDEILRPNNFGDLSDCLRPFEEILQGVIVRTSQLESKQCPSFPIRFDPLSAFAVQQRASIDPENATAGRDVRPEETLDRINAHVTANARKWEAKTSELQIEDEGDARRVAESSIEDITPWYTYGRDAVLRSRSISRHETFGHPVCILLAVSSQSPDPLNALASLYAATQAQNCDAFGGRPYMDPNVLRYYVLIHDCAKGADVEQSKEILETVKRIYGLNCCILPLNSAPQPQADGEPPTSTAWSEHLQRLRGSGSGSEKYLDSWPSGQQGLLLSEDDVKRLGGLVREMVAQSLIPWMERCVTQWNDSIAASRKGLTGRLFGAGKKFFGSSTMSRSGTGTPERPSWDAHGSFYPYAAIEAQTRRLADFAFMTRDYKLAAAMYDVGRRDYANDKAHHHAAGATEMFGLSHLMIMLSSQSPPIDVDSYLASACMQYRLPVSKASSNVLLRPLRATLLYYEVYRALDYYRSAPSALIRAAQDPGADLDVMGAMLIEQAAITDLRIFDRPALRKMALHLVMAGHRYQECGAKLLSLRCFSGAKSIYSRHTALKKTFLDGEESGDKDSGEKESSDEQAHDTDMESEGWTMVQAHVEHELGQQALNEGQTDLAIEHFLRTIRPVRSDCGEDAASLENRGVIHQGYLSDLAAAFSSLGEGAGKGDALDSPFDFFDVQKSRFELADEAAEVSEESLWKDLEERFNLASGRSMVTEGGSGKGSRARGSFTAGVPFRLLLRVVNPLSTPLTLSQVTVQVTRDSEPQTSVTGTDMEVDSIQDIELAPQEQRDLHVTCKASSLGQFRATSIIFRLGGIALFSQSLHKNGRRLNETKEQRVSRKATYAPDETLAVVIGEPCPILEAHLVNCPTALGFGEEVDVVLRLTNRGNVSTKRGVRMMADQPEMCTLAAASEQPGPLVTVPNSLTPPQLITILRSDEDLEAGQTVDKTMRLRGALIGKNIVLRLLFVAGSGAEDQVSHKLSQTIEVYPVLDLSVEISSAPQGFAWDLAIQAANVHPDGQPVRIADLKFASPRWETQETNRTLSSAAGEPLLVLQPSQSDRAHVPVREAALEDGQLDPSAMLEYTSHHIAGLLRGRDIERNAVAGPCSLRLSSTVGSPSSSAMSPFLPIVRSTWRQTLLSQVFPTISPADRDRVFTLYIPDDLDVLVNWESHDGQHKGQIFLLGLTLGPNRDVVRDIVSSLAAGAGGRSLYEETARERAALLSSLSRSYLGTEDDPLYVDIEVRETDAATLETVPVVFVVRNMSTSRSARCIIDLDSSVDPSASRSGHAQRQQDPQHPDRLLHLNTASWIGRLTLRSQTIPPRGSVELIAHARRPKVGQECELSDWSIKSEVLGDKGLEEVLKRFNSGRLKSGKVV</sequence>
<dbReference type="InterPro" id="IPR058541">
    <property type="entry name" value="Ig_TPPC8_1st"/>
</dbReference>
<reference evidence="3 4" key="1">
    <citation type="journal article" date="2018" name="Mol. Biol. Evol.">
        <title>Broad Genomic Sampling Reveals a Smut Pathogenic Ancestry of the Fungal Clade Ustilaginomycotina.</title>
        <authorList>
            <person name="Kijpornyongpan T."/>
            <person name="Mondo S.J."/>
            <person name="Barry K."/>
            <person name="Sandor L."/>
            <person name="Lee J."/>
            <person name="Lipzen A."/>
            <person name="Pangilinan J."/>
            <person name="LaButti K."/>
            <person name="Hainaut M."/>
            <person name="Henrissat B."/>
            <person name="Grigoriev I.V."/>
            <person name="Spatafora J.W."/>
            <person name="Aime M.C."/>
        </authorList>
    </citation>
    <scope>NUCLEOTIDE SEQUENCE [LARGE SCALE GENOMIC DNA]</scope>
    <source>
        <strain evidence="3 4">MCA 4718</strain>
    </source>
</reference>
<gene>
    <name evidence="3" type="ORF">BCV69DRAFT_312642</name>
</gene>
<proteinExistence type="predicted"/>
<evidence type="ECO:0000313" key="3">
    <source>
        <dbReference type="EMBL" id="PWN20691.1"/>
    </source>
</evidence>
<dbReference type="EMBL" id="KZ819327">
    <property type="protein sequence ID" value="PWN20691.1"/>
    <property type="molecule type" value="Genomic_DNA"/>
</dbReference>
<dbReference type="STRING" id="1684307.A0A316U894"/>
<evidence type="ECO:0000256" key="1">
    <source>
        <dbReference type="SAM" id="MobiDB-lite"/>
    </source>
</evidence>
<dbReference type="PANTHER" id="PTHR12975:SF6">
    <property type="entry name" value="TRAFFICKING PROTEIN PARTICLE COMPLEX SUBUNIT 8"/>
    <property type="match status" value="1"/>
</dbReference>
<dbReference type="GO" id="GO:1990072">
    <property type="term" value="C:TRAPPIII protein complex"/>
    <property type="evidence" value="ECO:0007669"/>
    <property type="project" value="TreeGrafter"/>
</dbReference>